<protein>
    <submittedName>
        <fullName evidence="1">Uncharacterized protein</fullName>
    </submittedName>
</protein>
<gene>
    <name evidence="1" type="ORF">I41_02670</name>
</gene>
<name>A0A517TRW4_9BACT</name>
<keyword evidence="2" id="KW-1185">Reference proteome</keyword>
<reference evidence="1 2" key="1">
    <citation type="submission" date="2019-02" db="EMBL/GenBank/DDBJ databases">
        <title>Deep-cultivation of Planctomycetes and their phenomic and genomic characterization uncovers novel biology.</title>
        <authorList>
            <person name="Wiegand S."/>
            <person name="Jogler M."/>
            <person name="Boedeker C."/>
            <person name="Pinto D."/>
            <person name="Vollmers J."/>
            <person name="Rivas-Marin E."/>
            <person name="Kohn T."/>
            <person name="Peeters S.H."/>
            <person name="Heuer A."/>
            <person name="Rast P."/>
            <person name="Oberbeckmann S."/>
            <person name="Bunk B."/>
            <person name="Jeske O."/>
            <person name="Meyerdierks A."/>
            <person name="Storesund J.E."/>
            <person name="Kallscheuer N."/>
            <person name="Luecker S."/>
            <person name="Lage O.M."/>
            <person name="Pohl T."/>
            <person name="Merkel B.J."/>
            <person name="Hornburger P."/>
            <person name="Mueller R.-W."/>
            <person name="Bruemmer F."/>
            <person name="Labrenz M."/>
            <person name="Spormann A.M."/>
            <person name="Op den Camp H."/>
            <person name="Overmann J."/>
            <person name="Amann R."/>
            <person name="Jetten M.S.M."/>
            <person name="Mascher T."/>
            <person name="Medema M.H."/>
            <person name="Devos D.P."/>
            <person name="Kaster A.-K."/>
            <person name="Ovreas L."/>
            <person name="Rohde M."/>
            <person name="Galperin M.Y."/>
            <person name="Jogler C."/>
        </authorList>
    </citation>
    <scope>NUCLEOTIDE SEQUENCE [LARGE SCALE GENOMIC DNA]</scope>
    <source>
        <strain evidence="1 2">I41</strain>
    </source>
</reference>
<organism evidence="1 2">
    <name type="scientific">Lacipirellula limnantheis</name>
    <dbReference type="NCBI Taxonomy" id="2528024"/>
    <lineage>
        <taxon>Bacteria</taxon>
        <taxon>Pseudomonadati</taxon>
        <taxon>Planctomycetota</taxon>
        <taxon>Planctomycetia</taxon>
        <taxon>Pirellulales</taxon>
        <taxon>Lacipirellulaceae</taxon>
        <taxon>Lacipirellula</taxon>
    </lineage>
</organism>
<evidence type="ECO:0000313" key="2">
    <source>
        <dbReference type="Proteomes" id="UP000317909"/>
    </source>
</evidence>
<accession>A0A517TRW4</accession>
<dbReference type="Proteomes" id="UP000317909">
    <property type="component" value="Chromosome"/>
</dbReference>
<dbReference type="AlphaFoldDB" id="A0A517TRW4"/>
<proteinExistence type="predicted"/>
<evidence type="ECO:0000313" key="1">
    <source>
        <dbReference type="EMBL" id="QDT71112.1"/>
    </source>
</evidence>
<dbReference type="EMBL" id="CP036339">
    <property type="protein sequence ID" value="QDT71112.1"/>
    <property type="molecule type" value="Genomic_DNA"/>
</dbReference>
<dbReference type="KEGG" id="llh:I41_02670"/>
<sequence length="90" mass="9960">MITFDAHFDGENLRPEAPIALPQNVRLRVTVVAESTKETSPQEVPSPPEGRGLFGMLVDEELLIDGPADWSLELDHYLYGTPKRGDGREA</sequence>